<sequence>MDLEVSLSMTLAGEQEQYVVLTPENTAPMPNQNNVVEDTFYYEATEPKNNIILKLETSRETVDIHHKIHLISGVVE</sequence>
<dbReference type="AlphaFoldDB" id="A0AAX3WRC1"/>
<reference evidence="1" key="1">
    <citation type="submission" date="2023-05" db="EMBL/GenBank/DDBJ databases">
        <title>Comparative genomics of Bacillaceae isolates and their secondary metabolite potential.</title>
        <authorList>
            <person name="Song L."/>
            <person name="Nielsen L.J."/>
            <person name="Mohite O."/>
            <person name="Xu X."/>
            <person name="Weber T."/>
            <person name="Kovacs A.T."/>
        </authorList>
    </citation>
    <scope>NUCLEOTIDE SEQUENCE</scope>
    <source>
        <strain evidence="1">LY1</strain>
    </source>
</reference>
<protein>
    <submittedName>
        <fullName evidence="1">Uncharacterized protein</fullName>
    </submittedName>
</protein>
<dbReference type="Proteomes" id="UP001178322">
    <property type="component" value="Chromosome"/>
</dbReference>
<evidence type="ECO:0000313" key="2">
    <source>
        <dbReference type="Proteomes" id="UP001178322"/>
    </source>
</evidence>
<name>A0AAX3WRC1_9BACI</name>
<evidence type="ECO:0000313" key="1">
    <source>
        <dbReference type="EMBL" id="WHY50393.1"/>
    </source>
</evidence>
<gene>
    <name evidence="1" type="ORF">QNH24_18985</name>
</gene>
<dbReference type="EMBL" id="CP126101">
    <property type="protein sequence ID" value="WHY50393.1"/>
    <property type="molecule type" value="Genomic_DNA"/>
</dbReference>
<organism evidence="1 2">
    <name type="scientific">Lysinibacillus pakistanensis</name>
    <dbReference type="NCBI Taxonomy" id="759811"/>
    <lineage>
        <taxon>Bacteria</taxon>
        <taxon>Bacillati</taxon>
        <taxon>Bacillota</taxon>
        <taxon>Bacilli</taxon>
        <taxon>Bacillales</taxon>
        <taxon>Bacillaceae</taxon>
        <taxon>Lysinibacillus</taxon>
    </lineage>
</organism>
<accession>A0AAX3WRC1</accession>
<proteinExistence type="predicted"/>
<dbReference type="RefSeq" id="WP_283869071.1">
    <property type="nucleotide sequence ID" value="NZ_CP126101.1"/>
</dbReference>